<keyword evidence="2" id="KW-0812">Transmembrane</keyword>
<comment type="caution">
    <text evidence="3">The sequence shown here is derived from an EMBL/GenBank/DDBJ whole genome shotgun (WGS) entry which is preliminary data.</text>
</comment>
<protein>
    <submittedName>
        <fullName evidence="3">Uncharacterized protein</fullName>
    </submittedName>
</protein>
<evidence type="ECO:0000256" key="2">
    <source>
        <dbReference type="SAM" id="Phobius"/>
    </source>
</evidence>
<evidence type="ECO:0000313" key="3">
    <source>
        <dbReference type="EMBL" id="MPD02218.1"/>
    </source>
</evidence>
<accession>A0A5B7KAG2</accession>
<organism evidence="3 4">
    <name type="scientific">Portunus trituberculatus</name>
    <name type="common">Swimming crab</name>
    <name type="synonym">Neptunus trituberculatus</name>
    <dbReference type="NCBI Taxonomy" id="210409"/>
    <lineage>
        <taxon>Eukaryota</taxon>
        <taxon>Metazoa</taxon>
        <taxon>Ecdysozoa</taxon>
        <taxon>Arthropoda</taxon>
        <taxon>Crustacea</taxon>
        <taxon>Multicrustacea</taxon>
        <taxon>Malacostraca</taxon>
        <taxon>Eumalacostraca</taxon>
        <taxon>Eucarida</taxon>
        <taxon>Decapoda</taxon>
        <taxon>Pleocyemata</taxon>
        <taxon>Brachyura</taxon>
        <taxon>Eubrachyura</taxon>
        <taxon>Portunoidea</taxon>
        <taxon>Portunidae</taxon>
        <taxon>Portuninae</taxon>
        <taxon>Portunus</taxon>
    </lineage>
</organism>
<evidence type="ECO:0000256" key="1">
    <source>
        <dbReference type="SAM" id="MobiDB-lite"/>
    </source>
</evidence>
<name>A0A5B7KAG2_PORTR</name>
<keyword evidence="2" id="KW-0472">Membrane</keyword>
<feature type="transmembrane region" description="Helical" evidence="2">
    <location>
        <begin position="6"/>
        <end position="24"/>
    </location>
</feature>
<evidence type="ECO:0000313" key="4">
    <source>
        <dbReference type="Proteomes" id="UP000324222"/>
    </source>
</evidence>
<dbReference type="EMBL" id="VSRR010130446">
    <property type="protein sequence ID" value="MPD02218.1"/>
    <property type="molecule type" value="Genomic_DNA"/>
</dbReference>
<gene>
    <name evidence="3" type="ORF">E2C01_097785</name>
</gene>
<proteinExistence type="predicted"/>
<dbReference type="AlphaFoldDB" id="A0A5B7KAG2"/>
<feature type="region of interest" description="Disordered" evidence="1">
    <location>
        <begin position="24"/>
        <end position="52"/>
    </location>
</feature>
<dbReference type="Proteomes" id="UP000324222">
    <property type="component" value="Unassembled WGS sequence"/>
</dbReference>
<feature type="compositionally biased region" description="Basic residues" evidence="1">
    <location>
        <begin position="25"/>
        <end position="35"/>
    </location>
</feature>
<keyword evidence="2" id="KW-1133">Transmembrane helix</keyword>
<reference evidence="3 4" key="1">
    <citation type="submission" date="2019-05" db="EMBL/GenBank/DDBJ databases">
        <title>Another draft genome of Portunus trituberculatus and its Hox gene families provides insights of decapod evolution.</title>
        <authorList>
            <person name="Jeong J.-H."/>
            <person name="Song I."/>
            <person name="Kim S."/>
            <person name="Choi T."/>
            <person name="Kim D."/>
            <person name="Ryu S."/>
            <person name="Kim W."/>
        </authorList>
    </citation>
    <scope>NUCLEOTIDE SEQUENCE [LARGE SCALE GENOMIC DNA]</scope>
    <source>
        <tissue evidence="3">Muscle</tissue>
    </source>
</reference>
<sequence>MSPAPRYRVLFHPCVATVMLLAASGRRRRRRRRRVMIPGHPLRTQESNPARE</sequence>
<keyword evidence="4" id="KW-1185">Reference proteome</keyword>